<evidence type="ECO:0000256" key="5">
    <source>
        <dbReference type="ARBA" id="ARBA00022533"/>
    </source>
</evidence>
<dbReference type="PRINTS" id="PR00034">
    <property type="entry name" value="HTHCRP"/>
</dbReference>
<dbReference type="CDD" id="cd00038">
    <property type="entry name" value="CAP_ED"/>
    <property type="match status" value="1"/>
</dbReference>
<dbReference type="InterPro" id="IPR050397">
    <property type="entry name" value="Env_Response_Regulators"/>
</dbReference>
<dbReference type="GO" id="GO:0003824">
    <property type="term" value="F:catalytic activity"/>
    <property type="evidence" value="ECO:0007669"/>
    <property type="project" value="UniProtKB-KW"/>
</dbReference>
<dbReference type="GO" id="GO:0003700">
    <property type="term" value="F:DNA-binding transcription factor activity"/>
    <property type="evidence" value="ECO:0007669"/>
    <property type="project" value="TreeGrafter"/>
</dbReference>
<comment type="subunit">
    <text evidence="2">Homodimer.</text>
</comment>
<dbReference type="SUPFAM" id="SSF51206">
    <property type="entry name" value="cAMP-binding domain-like"/>
    <property type="match status" value="1"/>
</dbReference>
<evidence type="ECO:0000256" key="7">
    <source>
        <dbReference type="ARBA" id="ARBA00023015"/>
    </source>
</evidence>
<dbReference type="InterPro" id="IPR036390">
    <property type="entry name" value="WH_DNA-bd_sf"/>
</dbReference>
<feature type="domain" description="Cyclic nucleotide-binding" evidence="13">
    <location>
        <begin position="59"/>
        <end position="111"/>
    </location>
</feature>
<keyword evidence="4" id="KW-0678">Repressor</keyword>
<evidence type="ECO:0000256" key="4">
    <source>
        <dbReference type="ARBA" id="ARBA00022491"/>
    </source>
</evidence>
<evidence type="ECO:0000256" key="6">
    <source>
        <dbReference type="ARBA" id="ARBA00022636"/>
    </source>
</evidence>
<keyword evidence="6" id="KW-0973">c-di-GMP</keyword>
<dbReference type="Pfam" id="PF13545">
    <property type="entry name" value="HTH_Crp_2"/>
    <property type="match status" value="1"/>
</dbReference>
<dbReference type="GO" id="GO:0005829">
    <property type="term" value="C:cytosol"/>
    <property type="evidence" value="ECO:0007669"/>
    <property type="project" value="TreeGrafter"/>
</dbReference>
<keyword evidence="7" id="KW-0805">Transcription regulation</keyword>
<evidence type="ECO:0000256" key="12">
    <source>
        <dbReference type="ARBA" id="ARBA00031697"/>
    </source>
</evidence>
<dbReference type="GO" id="GO:0003677">
    <property type="term" value="F:DNA binding"/>
    <property type="evidence" value="ECO:0007669"/>
    <property type="project" value="UniProtKB-KW"/>
</dbReference>
<comment type="subcellular location">
    <subcellularLocation>
        <location evidence="1">Cytoplasm</location>
    </subcellularLocation>
</comment>
<dbReference type="AlphaFoldDB" id="A0A3M2I685"/>
<proteinExistence type="predicted"/>
<dbReference type="InterPro" id="IPR036388">
    <property type="entry name" value="WH-like_DNA-bd_sf"/>
</dbReference>
<dbReference type="SMART" id="SM00419">
    <property type="entry name" value="HTH_CRP"/>
    <property type="match status" value="1"/>
</dbReference>
<reference evidence="15 16" key="1">
    <citation type="submission" date="2018-10" db="EMBL/GenBank/DDBJ databases">
        <title>Proposal of Lysobacter pythonis sp. nov. isolated from royal pythons (Python regius).</title>
        <authorList>
            <person name="Hans-Juergen B."/>
            <person name="Huptas C."/>
            <person name="Sandra B."/>
            <person name="Igor L."/>
            <person name="Joachim S."/>
            <person name="Siegfried S."/>
            <person name="Mareike W."/>
            <person name="Peter K."/>
        </authorList>
    </citation>
    <scope>NUCLEOTIDE SEQUENCE [LARGE SCALE GENOMIC DNA]</scope>
    <source>
        <strain evidence="15 16">4284/11</strain>
    </source>
</reference>
<dbReference type="EMBL" id="RFLY01000004">
    <property type="protein sequence ID" value="RMH93784.1"/>
    <property type="molecule type" value="Genomic_DNA"/>
</dbReference>
<dbReference type="PANTHER" id="PTHR24567:SF75">
    <property type="entry name" value="FUMARATE AND NITRATE REDUCTION REGULATORY PROTEIN"/>
    <property type="match status" value="1"/>
</dbReference>
<dbReference type="FunFam" id="1.10.10.10:FF:000028">
    <property type="entry name" value="Fumarate/nitrate reduction transcriptional regulator Fnr"/>
    <property type="match status" value="1"/>
</dbReference>
<evidence type="ECO:0000256" key="10">
    <source>
        <dbReference type="ARBA" id="ARBA00023159"/>
    </source>
</evidence>
<dbReference type="SUPFAM" id="SSF46785">
    <property type="entry name" value="Winged helix' DNA-binding domain"/>
    <property type="match status" value="1"/>
</dbReference>
<evidence type="ECO:0000256" key="11">
    <source>
        <dbReference type="ARBA" id="ARBA00023163"/>
    </source>
</evidence>
<evidence type="ECO:0000256" key="1">
    <source>
        <dbReference type="ARBA" id="ARBA00004496"/>
    </source>
</evidence>
<dbReference type="Pfam" id="PF00027">
    <property type="entry name" value="cNMP_binding"/>
    <property type="match status" value="1"/>
</dbReference>
<keyword evidence="8" id="KW-0843">Virulence</keyword>
<evidence type="ECO:0000256" key="9">
    <source>
        <dbReference type="ARBA" id="ARBA00023125"/>
    </source>
</evidence>
<evidence type="ECO:0000259" key="13">
    <source>
        <dbReference type="PROSITE" id="PS50042"/>
    </source>
</evidence>
<dbReference type="InterPro" id="IPR018490">
    <property type="entry name" value="cNMP-bd_dom_sf"/>
</dbReference>
<evidence type="ECO:0000256" key="2">
    <source>
        <dbReference type="ARBA" id="ARBA00011738"/>
    </source>
</evidence>
<gene>
    <name evidence="15" type="ORF">EBB59_03830</name>
</gene>
<dbReference type="PANTHER" id="PTHR24567">
    <property type="entry name" value="CRP FAMILY TRANSCRIPTIONAL REGULATORY PROTEIN"/>
    <property type="match status" value="1"/>
</dbReference>
<keyword evidence="10" id="KW-0010">Activator</keyword>
<dbReference type="PROSITE" id="PS50042">
    <property type="entry name" value="CNMP_BINDING_3"/>
    <property type="match status" value="1"/>
</dbReference>
<accession>A0A3M2I685</accession>
<protein>
    <recommendedName>
        <fullName evidence="3">CRP-like protein Clp</fullName>
    </recommendedName>
    <alternativeName>
        <fullName evidence="12">Catabolite activation-like protein</fullName>
    </alternativeName>
</protein>
<dbReference type="Gene3D" id="1.10.10.10">
    <property type="entry name" value="Winged helix-like DNA-binding domain superfamily/Winged helix DNA-binding domain"/>
    <property type="match status" value="1"/>
</dbReference>
<feature type="domain" description="HTH crp-type" evidence="14">
    <location>
        <begin position="168"/>
        <end position="241"/>
    </location>
</feature>
<sequence length="253" mass="27587">MFPALSPAGTRCPNPAAADDGDEFTFCSTCAFSQACLSEGYAKQDLAALHVLVDHIGPYHAGQYIFREGDTFNAISAVRAGAVKTFIVDPAGNEQVLGFYLPGEVIGLNAIHAARFPCNAVALDTVTLCRFSFPQLATLAAKMPGLQQHLFKLLSMDIGKSSMLAVDSLAEVRMAAFLVVLSRRYLARGFSAHRFNLAMTRADIANYLRIAPETVSRIIRKFSNDGLIEVHQRDVHLMDIARLEALARAILRD</sequence>
<dbReference type="Proteomes" id="UP000275012">
    <property type="component" value="Unassembled WGS sequence"/>
</dbReference>
<comment type="caution">
    <text evidence="15">The sequence shown here is derived from an EMBL/GenBank/DDBJ whole genome shotgun (WGS) entry which is preliminary data.</text>
</comment>
<organism evidence="15 16">
    <name type="scientific">Solilutibacter pythonis</name>
    <dbReference type="NCBI Taxonomy" id="2483112"/>
    <lineage>
        <taxon>Bacteria</taxon>
        <taxon>Pseudomonadati</taxon>
        <taxon>Pseudomonadota</taxon>
        <taxon>Gammaproteobacteria</taxon>
        <taxon>Lysobacterales</taxon>
        <taxon>Lysobacteraceae</taxon>
        <taxon>Solilutibacter</taxon>
    </lineage>
</organism>
<dbReference type="InterPro" id="IPR014710">
    <property type="entry name" value="RmlC-like_jellyroll"/>
</dbReference>
<dbReference type="RefSeq" id="WP_122100827.1">
    <property type="nucleotide sequence ID" value="NZ_RFLY01000004.1"/>
</dbReference>
<evidence type="ECO:0000313" key="16">
    <source>
        <dbReference type="Proteomes" id="UP000275012"/>
    </source>
</evidence>
<keyword evidence="5" id="KW-0021">Allosteric enzyme</keyword>
<dbReference type="OrthoDB" id="7643467at2"/>
<dbReference type="Gene3D" id="2.60.120.10">
    <property type="entry name" value="Jelly Rolls"/>
    <property type="match status" value="1"/>
</dbReference>
<dbReference type="PROSITE" id="PS51063">
    <property type="entry name" value="HTH_CRP_2"/>
    <property type="match status" value="1"/>
</dbReference>
<name>A0A3M2I685_9GAMM</name>
<dbReference type="CDD" id="cd00092">
    <property type="entry name" value="HTH_CRP"/>
    <property type="match status" value="1"/>
</dbReference>
<evidence type="ECO:0000256" key="8">
    <source>
        <dbReference type="ARBA" id="ARBA00023026"/>
    </source>
</evidence>
<keyword evidence="11" id="KW-0804">Transcription</keyword>
<evidence type="ECO:0000313" key="15">
    <source>
        <dbReference type="EMBL" id="RMH93784.1"/>
    </source>
</evidence>
<evidence type="ECO:0000259" key="14">
    <source>
        <dbReference type="PROSITE" id="PS51063"/>
    </source>
</evidence>
<evidence type="ECO:0000256" key="3">
    <source>
        <dbReference type="ARBA" id="ARBA00020769"/>
    </source>
</evidence>
<dbReference type="InterPro" id="IPR000595">
    <property type="entry name" value="cNMP-bd_dom"/>
</dbReference>
<dbReference type="SMART" id="SM00100">
    <property type="entry name" value="cNMP"/>
    <property type="match status" value="1"/>
</dbReference>
<dbReference type="InterPro" id="IPR012318">
    <property type="entry name" value="HTH_CRP"/>
</dbReference>
<keyword evidence="9" id="KW-0238">DNA-binding</keyword>
<keyword evidence="16" id="KW-1185">Reference proteome</keyword>